<dbReference type="InterPro" id="IPR002104">
    <property type="entry name" value="Integrase_catalytic"/>
</dbReference>
<dbReference type="InterPro" id="IPR044068">
    <property type="entry name" value="CB"/>
</dbReference>
<dbReference type="InterPro" id="IPR010998">
    <property type="entry name" value="Integrase_recombinase_N"/>
</dbReference>
<dbReference type="HOGENOM" id="CLU_027562_9_6_11"/>
<comment type="function">
    <text evidence="9">Site-specific tyrosine recombinase, which acts by catalyzing the cutting and rejoining of the recombining DNA molecules. The XerC-XerD complex is essential to convert dimers of the bacterial chromosome into monomers to permit their segregation at cell division. It also contributes to the segregational stability of plasmids.</text>
</comment>
<accession>D0WEM9</accession>
<dbReference type="PANTHER" id="PTHR30349">
    <property type="entry name" value="PHAGE INTEGRASE-RELATED"/>
    <property type="match status" value="1"/>
</dbReference>
<dbReference type="Gene3D" id="1.10.443.10">
    <property type="entry name" value="Intergrase catalytic core"/>
    <property type="match status" value="1"/>
</dbReference>
<feature type="active site" evidence="9">
    <location>
        <position position="256"/>
    </location>
</feature>
<reference evidence="12" key="1">
    <citation type="submission" date="2009-10" db="EMBL/GenBank/DDBJ databases">
        <authorList>
            <person name="Weinstock G."/>
            <person name="Sodergren E."/>
            <person name="Clifton S."/>
            <person name="Fulton L."/>
            <person name="Fulton B."/>
            <person name="Courtney L."/>
            <person name="Fronick C."/>
            <person name="Harrison M."/>
            <person name="Strong C."/>
            <person name="Farmer C."/>
            <person name="Delahaunty K."/>
            <person name="Markovic C."/>
            <person name="Hall O."/>
            <person name="Minx P."/>
            <person name="Tomlinson C."/>
            <person name="Mitreva M."/>
            <person name="Nelson J."/>
            <person name="Hou S."/>
            <person name="Wollam A."/>
            <person name="Pepin K.H."/>
            <person name="Johnson M."/>
            <person name="Bhonagiri V."/>
            <person name="Nash W.E."/>
            <person name="Warren W."/>
            <person name="Chinwalla A."/>
            <person name="Mardis E.R."/>
            <person name="Wilson R.K."/>
        </authorList>
    </citation>
    <scope>NUCLEOTIDE SEQUENCE [LARGE SCALE GENOMIC DNA]</scope>
    <source>
        <strain evidence="12">ATCC 700122</strain>
    </source>
</reference>
<dbReference type="GO" id="GO:0006313">
    <property type="term" value="P:DNA transposition"/>
    <property type="evidence" value="ECO:0007669"/>
    <property type="project" value="UniProtKB-UniRule"/>
</dbReference>
<keyword evidence="5 9" id="KW-0229">DNA integration</keyword>
<evidence type="ECO:0000256" key="8">
    <source>
        <dbReference type="ARBA" id="ARBA00023306"/>
    </source>
</evidence>
<dbReference type="InterPro" id="IPR004107">
    <property type="entry name" value="Integrase_SAM-like_N"/>
</dbReference>
<dbReference type="InterPro" id="IPR013762">
    <property type="entry name" value="Integrase-like_cat_sf"/>
</dbReference>
<sequence length="307" mass="33941">MSPDAAVRIDEAYLDALDSYCVERASVRGDSVHTVRGYRNDLLDFGRWAARHGIVPLDVTYRQIRSYLGEQNQAGYARRTINRRLSSLRGFFRWLNVTGRVSGDPVGVVSGPKLSKGLPRFIPASDMARILNVHHSSSEPEDMRNQAILEFLYASGARISEASGLLASDVDFSSRQVRVMGKGSKERIVPLHDLAVSSMRAYAEHARPQLQGSGSCPRFFVSSRGRAMSTDALRKMFKRTLASAGVDGTYTPHDMRHTFATDLLDGGADLRSVQEMLGHASLSTTQIYTHVSSERLRSVHHAAHPRG</sequence>
<evidence type="ECO:0000313" key="13">
    <source>
        <dbReference type="Proteomes" id="UP000006001"/>
    </source>
</evidence>
<feature type="active site" description="O-(3'-phospho-DNA)-tyrosine intermediate" evidence="9">
    <location>
        <position position="288"/>
    </location>
</feature>
<dbReference type="EMBL" id="ACUX02000004">
    <property type="protein sequence ID" value="EEZ62167.1"/>
    <property type="molecule type" value="Genomic_DNA"/>
</dbReference>
<dbReference type="GO" id="GO:0051301">
    <property type="term" value="P:cell division"/>
    <property type="evidence" value="ECO:0007669"/>
    <property type="project" value="UniProtKB-KW"/>
</dbReference>
<dbReference type="RefSeq" id="WP_006361507.1">
    <property type="nucleotide sequence ID" value="NZ_GG700630.1"/>
</dbReference>
<dbReference type="InterPro" id="IPR023009">
    <property type="entry name" value="Tyrosine_recombinase_XerC/XerD"/>
</dbReference>
<dbReference type="GO" id="GO:0005737">
    <property type="term" value="C:cytoplasm"/>
    <property type="evidence" value="ECO:0007669"/>
    <property type="project" value="UniProtKB-SubCell"/>
</dbReference>
<evidence type="ECO:0000256" key="7">
    <source>
        <dbReference type="ARBA" id="ARBA00023172"/>
    </source>
</evidence>
<keyword evidence="6 9" id="KW-0238">DNA-binding</keyword>
<evidence type="ECO:0000256" key="9">
    <source>
        <dbReference type="HAMAP-Rule" id="MF_01808"/>
    </source>
</evidence>
<evidence type="ECO:0000256" key="6">
    <source>
        <dbReference type="ARBA" id="ARBA00023125"/>
    </source>
</evidence>
<name>D0WEM9_SLAES</name>
<dbReference type="InterPro" id="IPR011010">
    <property type="entry name" value="DNA_brk_join_enz"/>
</dbReference>
<proteinExistence type="inferred from homology"/>
<dbReference type="SUPFAM" id="SSF56349">
    <property type="entry name" value="DNA breaking-rejoining enzymes"/>
    <property type="match status" value="1"/>
</dbReference>
<dbReference type="GO" id="GO:0003677">
    <property type="term" value="F:DNA binding"/>
    <property type="evidence" value="ECO:0007669"/>
    <property type="project" value="UniProtKB-UniRule"/>
</dbReference>
<evidence type="ECO:0000259" key="10">
    <source>
        <dbReference type="PROSITE" id="PS51898"/>
    </source>
</evidence>
<feature type="domain" description="Tyr recombinase" evidence="10">
    <location>
        <begin position="117"/>
        <end position="301"/>
    </location>
</feature>
<dbReference type="OrthoDB" id="9801717at2"/>
<dbReference type="GeneID" id="85006920"/>
<comment type="similarity">
    <text evidence="9">Belongs to the 'phage' integrase family. XerC subfamily.</text>
</comment>
<dbReference type="PROSITE" id="PS51898">
    <property type="entry name" value="TYR_RECOMBINASE"/>
    <property type="match status" value="1"/>
</dbReference>
<comment type="subunit">
    <text evidence="9">Forms a cyclic heterotetrameric complex composed of two molecules of XerC and two molecules of XerD.</text>
</comment>
<evidence type="ECO:0000256" key="1">
    <source>
        <dbReference type="ARBA" id="ARBA00004496"/>
    </source>
</evidence>
<dbReference type="GO" id="GO:0007059">
    <property type="term" value="P:chromosome segregation"/>
    <property type="evidence" value="ECO:0007669"/>
    <property type="project" value="UniProtKB-UniRule"/>
</dbReference>
<dbReference type="Proteomes" id="UP000006001">
    <property type="component" value="Unassembled WGS sequence"/>
</dbReference>
<gene>
    <name evidence="9" type="primary">xerC</name>
    <name evidence="12" type="ORF">HMPREF0762_00259</name>
</gene>
<dbReference type="STRING" id="649764.HMPREF0762_00259"/>
<dbReference type="eggNOG" id="COG4974">
    <property type="taxonomic scope" value="Bacteria"/>
</dbReference>
<dbReference type="PANTHER" id="PTHR30349:SF77">
    <property type="entry name" value="TYROSINE RECOMBINASE XERC"/>
    <property type="match status" value="1"/>
</dbReference>
<keyword evidence="4 9" id="KW-0159">Chromosome partition</keyword>
<dbReference type="InterPro" id="IPR050090">
    <property type="entry name" value="Tyrosine_recombinase_XerCD"/>
</dbReference>
<evidence type="ECO:0000256" key="3">
    <source>
        <dbReference type="ARBA" id="ARBA00022618"/>
    </source>
</evidence>
<evidence type="ECO:0000313" key="12">
    <source>
        <dbReference type="EMBL" id="EEZ62167.1"/>
    </source>
</evidence>
<dbReference type="PROSITE" id="PS51900">
    <property type="entry name" value="CB"/>
    <property type="match status" value="1"/>
</dbReference>
<evidence type="ECO:0000256" key="5">
    <source>
        <dbReference type="ARBA" id="ARBA00022908"/>
    </source>
</evidence>
<feature type="active site" evidence="9">
    <location>
        <position position="182"/>
    </location>
</feature>
<evidence type="ECO:0000256" key="2">
    <source>
        <dbReference type="ARBA" id="ARBA00022490"/>
    </source>
</evidence>
<evidence type="ECO:0000256" key="4">
    <source>
        <dbReference type="ARBA" id="ARBA00022829"/>
    </source>
</evidence>
<dbReference type="Gene3D" id="1.10.150.130">
    <property type="match status" value="1"/>
</dbReference>
<feature type="domain" description="Core-binding (CB)" evidence="11">
    <location>
        <begin position="4"/>
        <end position="96"/>
    </location>
</feature>
<keyword evidence="13" id="KW-1185">Reference proteome</keyword>
<keyword evidence="2 9" id="KW-0963">Cytoplasm</keyword>
<protein>
    <recommendedName>
        <fullName evidence="9">Tyrosine recombinase XerC</fullName>
    </recommendedName>
</protein>
<evidence type="ECO:0000259" key="11">
    <source>
        <dbReference type="PROSITE" id="PS51900"/>
    </source>
</evidence>
<dbReference type="CDD" id="cd00798">
    <property type="entry name" value="INT_XerDC_C"/>
    <property type="match status" value="1"/>
</dbReference>
<dbReference type="GO" id="GO:0009037">
    <property type="term" value="F:tyrosine-based site-specific recombinase activity"/>
    <property type="evidence" value="ECO:0007669"/>
    <property type="project" value="UniProtKB-UniRule"/>
</dbReference>
<keyword evidence="7 9" id="KW-0233">DNA recombination</keyword>
<comment type="subcellular location">
    <subcellularLocation>
        <location evidence="1 9">Cytoplasm</location>
    </subcellularLocation>
</comment>
<organism evidence="12 13">
    <name type="scientific">Slackia exigua (strain ATCC 700122 / DSM 15923 / CIP 105133 / JCM 11022 / KCTC 5966 / S-7)</name>
    <dbReference type="NCBI Taxonomy" id="649764"/>
    <lineage>
        <taxon>Bacteria</taxon>
        <taxon>Bacillati</taxon>
        <taxon>Actinomycetota</taxon>
        <taxon>Coriobacteriia</taxon>
        <taxon>Eggerthellales</taxon>
        <taxon>Eggerthellaceae</taxon>
        <taxon>Slackia</taxon>
    </lineage>
</organism>
<feature type="active site" evidence="9">
    <location>
        <position position="279"/>
    </location>
</feature>
<dbReference type="Pfam" id="PF02899">
    <property type="entry name" value="Phage_int_SAM_1"/>
    <property type="match status" value="1"/>
</dbReference>
<keyword evidence="8 9" id="KW-0131">Cell cycle</keyword>
<feature type="active site" evidence="9">
    <location>
        <position position="253"/>
    </location>
</feature>
<keyword evidence="3 9" id="KW-0132">Cell division</keyword>
<comment type="caution">
    <text evidence="12">The sequence shown here is derived from an EMBL/GenBank/DDBJ whole genome shotgun (WGS) entry which is preliminary data.</text>
</comment>
<dbReference type="Pfam" id="PF00589">
    <property type="entry name" value="Phage_integrase"/>
    <property type="match status" value="1"/>
</dbReference>
<dbReference type="AlphaFoldDB" id="D0WEM9"/>
<dbReference type="HAMAP" id="MF_01808">
    <property type="entry name" value="Recomb_XerC_XerD"/>
    <property type="match status" value="1"/>
</dbReference>
<feature type="active site" evidence="9">
    <location>
        <position position="158"/>
    </location>
</feature>
<dbReference type="NCBIfam" id="NF001399">
    <property type="entry name" value="PRK00283.1"/>
    <property type="match status" value="1"/>
</dbReference>